<accession>A0ACC2HEB1</accession>
<reference evidence="1" key="1">
    <citation type="submission" date="2021-05" db="EMBL/GenBank/DDBJ databases">
        <authorList>
            <person name="Pan Q."/>
            <person name="Jouanno E."/>
            <person name="Zahm M."/>
            <person name="Klopp C."/>
            <person name="Cabau C."/>
            <person name="Louis A."/>
            <person name="Berthelot C."/>
            <person name="Parey E."/>
            <person name="Roest Crollius H."/>
            <person name="Montfort J."/>
            <person name="Robinson-Rechavi M."/>
            <person name="Bouchez O."/>
            <person name="Lampietro C."/>
            <person name="Lopez Roques C."/>
            <person name="Donnadieu C."/>
            <person name="Postlethwait J."/>
            <person name="Bobe J."/>
            <person name="Dillon D."/>
            <person name="Chandos A."/>
            <person name="von Hippel F."/>
            <person name="Guiguen Y."/>
        </authorList>
    </citation>
    <scope>NUCLEOTIDE SEQUENCE</scope>
    <source>
        <tissue evidence="1">Blood</tissue>
    </source>
</reference>
<protein>
    <submittedName>
        <fullName evidence="1">Uncharacterized protein</fullName>
    </submittedName>
</protein>
<evidence type="ECO:0000313" key="2">
    <source>
        <dbReference type="Proteomes" id="UP001157502"/>
    </source>
</evidence>
<name>A0ACC2HEB1_DALPE</name>
<evidence type="ECO:0000313" key="1">
    <source>
        <dbReference type="EMBL" id="KAJ8014082.1"/>
    </source>
</evidence>
<keyword evidence="2" id="KW-1185">Reference proteome</keyword>
<comment type="caution">
    <text evidence="1">The sequence shown here is derived from an EMBL/GenBank/DDBJ whole genome shotgun (WGS) entry which is preliminary data.</text>
</comment>
<dbReference type="Proteomes" id="UP001157502">
    <property type="component" value="Chromosome 3"/>
</dbReference>
<proteinExistence type="predicted"/>
<gene>
    <name evidence="1" type="ORF">DPEC_G00036560</name>
</gene>
<sequence length="71" mass="7422">MTAGPQVSAGAKETGKKEKEGVKVIKSSSSLGNGKERNRQACGSGLIPQGEAKDGPAEWHFSQNSLLLLNL</sequence>
<organism evidence="1 2">
    <name type="scientific">Dallia pectoralis</name>
    <name type="common">Alaska blackfish</name>
    <dbReference type="NCBI Taxonomy" id="75939"/>
    <lineage>
        <taxon>Eukaryota</taxon>
        <taxon>Metazoa</taxon>
        <taxon>Chordata</taxon>
        <taxon>Craniata</taxon>
        <taxon>Vertebrata</taxon>
        <taxon>Euteleostomi</taxon>
        <taxon>Actinopterygii</taxon>
        <taxon>Neopterygii</taxon>
        <taxon>Teleostei</taxon>
        <taxon>Protacanthopterygii</taxon>
        <taxon>Esociformes</taxon>
        <taxon>Umbridae</taxon>
        <taxon>Dallia</taxon>
    </lineage>
</organism>
<dbReference type="EMBL" id="CM055730">
    <property type="protein sequence ID" value="KAJ8014082.1"/>
    <property type="molecule type" value="Genomic_DNA"/>
</dbReference>